<dbReference type="RefSeq" id="WP_203840787.1">
    <property type="nucleotide sequence ID" value="NZ_BAAATV010000021.1"/>
</dbReference>
<reference evidence="3 4" key="1">
    <citation type="submission" date="2021-01" db="EMBL/GenBank/DDBJ databases">
        <title>Whole genome shotgun sequence of Actinoplanes humidus NBRC 14915.</title>
        <authorList>
            <person name="Komaki H."/>
            <person name="Tamura T."/>
        </authorList>
    </citation>
    <scope>NUCLEOTIDE SEQUENCE [LARGE SCALE GENOMIC DNA]</scope>
    <source>
        <strain evidence="3 4">NBRC 14915</strain>
    </source>
</reference>
<evidence type="ECO:0000313" key="3">
    <source>
        <dbReference type="EMBL" id="GIE23734.1"/>
    </source>
</evidence>
<comment type="caution">
    <text evidence="3">The sequence shown here is derived from an EMBL/GenBank/DDBJ whole genome shotgun (WGS) entry which is preliminary data.</text>
</comment>
<dbReference type="EMBL" id="BOMN01000097">
    <property type="protein sequence ID" value="GIE23734.1"/>
    <property type="molecule type" value="Genomic_DNA"/>
</dbReference>
<feature type="chain" id="PRO_5046732487" evidence="1">
    <location>
        <begin position="28"/>
        <end position="269"/>
    </location>
</feature>
<dbReference type="PANTHER" id="PTHR37017:SF11">
    <property type="entry name" value="ESTERASE_LIPASE_THIOESTERASE DOMAIN-CONTAINING PROTEIN"/>
    <property type="match status" value="1"/>
</dbReference>
<dbReference type="InterPro" id="IPR000073">
    <property type="entry name" value="AB_hydrolase_1"/>
</dbReference>
<dbReference type="GO" id="GO:0016787">
    <property type="term" value="F:hydrolase activity"/>
    <property type="evidence" value="ECO:0007669"/>
    <property type="project" value="UniProtKB-KW"/>
</dbReference>
<keyword evidence="4" id="KW-1185">Reference proteome</keyword>
<feature type="domain" description="AB hydrolase-1" evidence="2">
    <location>
        <begin position="38"/>
        <end position="258"/>
    </location>
</feature>
<dbReference type="Proteomes" id="UP000603200">
    <property type="component" value="Unassembled WGS sequence"/>
</dbReference>
<evidence type="ECO:0000256" key="1">
    <source>
        <dbReference type="SAM" id="SignalP"/>
    </source>
</evidence>
<feature type="signal peptide" evidence="1">
    <location>
        <begin position="1"/>
        <end position="27"/>
    </location>
</feature>
<dbReference type="InterPro" id="IPR029058">
    <property type="entry name" value="AB_hydrolase_fold"/>
</dbReference>
<organism evidence="3 4">
    <name type="scientific">Winogradskya humida</name>
    <dbReference type="NCBI Taxonomy" id="113566"/>
    <lineage>
        <taxon>Bacteria</taxon>
        <taxon>Bacillati</taxon>
        <taxon>Actinomycetota</taxon>
        <taxon>Actinomycetes</taxon>
        <taxon>Micromonosporales</taxon>
        <taxon>Micromonosporaceae</taxon>
        <taxon>Winogradskya</taxon>
    </lineage>
</organism>
<dbReference type="PANTHER" id="PTHR37017">
    <property type="entry name" value="AB HYDROLASE-1 DOMAIN-CONTAINING PROTEIN-RELATED"/>
    <property type="match status" value="1"/>
</dbReference>
<evidence type="ECO:0000313" key="4">
    <source>
        <dbReference type="Proteomes" id="UP000603200"/>
    </source>
</evidence>
<keyword evidence="1" id="KW-0732">Signal</keyword>
<keyword evidence="3" id="KW-0378">Hydrolase</keyword>
<dbReference type="SUPFAM" id="SSF53474">
    <property type="entry name" value="alpha/beta-Hydrolases"/>
    <property type="match status" value="1"/>
</dbReference>
<dbReference type="Gene3D" id="3.40.50.1820">
    <property type="entry name" value="alpha/beta hydrolase"/>
    <property type="match status" value="1"/>
</dbReference>
<sequence length="269" mass="28036">MKLSLRKAVIGLALTGGVAALIPGVAAASTTHGPKPTVVLVHGAWADGSSWNGVTKRLQDDGYTVAVPPNTLRGVTADSTYLADYLATVKGPIVLVGHSYGGFLISNAALGNTNVKALVYVDAYVPAAGDTLTSLTALNPGGQVTEANLNFVQPLDKTASYTDTYIKPELFPAIFANDQPVKKAAVLASAQRPLNAAALQQPSGTPAWTTIPVWDVVGTVDNVIPAATQRFMAKRANAHTTEIKAAHLSMVSQPEKVENVIVEAARKTS</sequence>
<evidence type="ECO:0000259" key="2">
    <source>
        <dbReference type="Pfam" id="PF12697"/>
    </source>
</evidence>
<gene>
    <name evidence="3" type="ORF">Ahu01nite_068360</name>
</gene>
<dbReference type="InterPro" id="IPR052897">
    <property type="entry name" value="Sec-Metab_Biosynth_Hydrolase"/>
</dbReference>
<name>A0ABQ3ZYT9_9ACTN</name>
<accession>A0ABQ3ZYT9</accession>
<dbReference type="Pfam" id="PF12697">
    <property type="entry name" value="Abhydrolase_6"/>
    <property type="match status" value="1"/>
</dbReference>
<proteinExistence type="predicted"/>
<protein>
    <submittedName>
        <fullName evidence="3">Alpha/beta hydrolase</fullName>
    </submittedName>
</protein>